<dbReference type="CDD" id="cd01087">
    <property type="entry name" value="Prolidase"/>
    <property type="match status" value="1"/>
</dbReference>
<dbReference type="InterPro" id="IPR036005">
    <property type="entry name" value="Creatinase/aminopeptidase-like"/>
</dbReference>
<dbReference type="InterPro" id="IPR052433">
    <property type="entry name" value="X-Pro_dipept-like"/>
</dbReference>
<dbReference type="Pfam" id="PF05195">
    <property type="entry name" value="AMP_N"/>
    <property type="match status" value="1"/>
</dbReference>
<dbReference type="EMBL" id="FOGB01000011">
    <property type="protein sequence ID" value="SEQ93360.1"/>
    <property type="molecule type" value="Genomic_DNA"/>
</dbReference>
<dbReference type="Pfam" id="PF00557">
    <property type="entry name" value="Peptidase_M24"/>
    <property type="match status" value="1"/>
</dbReference>
<reference evidence="16" key="1">
    <citation type="submission" date="2016-10" db="EMBL/GenBank/DDBJ databases">
        <authorList>
            <person name="Varghese N."/>
            <person name="Submissions S."/>
        </authorList>
    </citation>
    <scope>NUCLEOTIDE SEQUENCE [LARGE SCALE GENOMIC DNA]</scope>
    <source>
        <strain evidence="16">DSM 18887</strain>
    </source>
</reference>
<dbReference type="Gene3D" id="3.40.350.10">
    <property type="entry name" value="Creatinase/prolidase N-terminal domain"/>
    <property type="match status" value="1"/>
</dbReference>
<keyword evidence="16" id="KW-1185">Reference proteome</keyword>
<evidence type="ECO:0000256" key="6">
    <source>
        <dbReference type="ARBA" id="ARBA00022723"/>
    </source>
</evidence>
<name>A0A1H9K2P1_9GAMM</name>
<dbReference type="PANTHER" id="PTHR43226">
    <property type="entry name" value="XAA-PRO AMINOPEPTIDASE 3"/>
    <property type="match status" value="1"/>
</dbReference>
<evidence type="ECO:0000313" key="16">
    <source>
        <dbReference type="Proteomes" id="UP000198749"/>
    </source>
</evidence>
<dbReference type="NCBIfam" id="NF008131">
    <property type="entry name" value="PRK10879.1"/>
    <property type="match status" value="1"/>
</dbReference>
<evidence type="ECO:0000256" key="4">
    <source>
        <dbReference type="ARBA" id="ARBA00012574"/>
    </source>
</evidence>
<evidence type="ECO:0000313" key="15">
    <source>
        <dbReference type="EMBL" id="SEQ93360.1"/>
    </source>
</evidence>
<evidence type="ECO:0000256" key="1">
    <source>
        <dbReference type="ARBA" id="ARBA00001424"/>
    </source>
</evidence>
<keyword evidence="7" id="KW-0378">Hydrolase</keyword>
<evidence type="ECO:0000256" key="11">
    <source>
        <dbReference type="ARBA" id="ARBA00075356"/>
    </source>
</evidence>
<evidence type="ECO:0000256" key="10">
    <source>
        <dbReference type="ARBA" id="ARBA00069363"/>
    </source>
</evidence>
<evidence type="ECO:0000256" key="7">
    <source>
        <dbReference type="ARBA" id="ARBA00022801"/>
    </source>
</evidence>
<comment type="cofactor">
    <cofactor evidence="2">
        <name>Mn(2+)</name>
        <dbReference type="ChEBI" id="CHEBI:29035"/>
    </cofactor>
</comment>
<keyword evidence="5" id="KW-0645">Protease</keyword>
<evidence type="ECO:0000259" key="14">
    <source>
        <dbReference type="SMART" id="SM01011"/>
    </source>
</evidence>
<dbReference type="SUPFAM" id="SSF53092">
    <property type="entry name" value="Creatinase/prolidase N-terminal domain"/>
    <property type="match status" value="1"/>
</dbReference>
<dbReference type="RefSeq" id="WP_091360445.1">
    <property type="nucleotide sequence ID" value="NZ_AP025284.1"/>
</dbReference>
<dbReference type="Proteomes" id="UP000198749">
    <property type="component" value="Unassembled WGS sequence"/>
</dbReference>
<evidence type="ECO:0000256" key="5">
    <source>
        <dbReference type="ARBA" id="ARBA00022670"/>
    </source>
</evidence>
<evidence type="ECO:0000256" key="2">
    <source>
        <dbReference type="ARBA" id="ARBA00001936"/>
    </source>
</evidence>
<evidence type="ECO:0000256" key="3">
    <source>
        <dbReference type="ARBA" id="ARBA00008766"/>
    </source>
</evidence>
<dbReference type="GO" id="GO:0005829">
    <property type="term" value="C:cytosol"/>
    <property type="evidence" value="ECO:0007669"/>
    <property type="project" value="TreeGrafter"/>
</dbReference>
<evidence type="ECO:0000256" key="9">
    <source>
        <dbReference type="ARBA" id="ARBA00023211"/>
    </source>
</evidence>
<sequence length="437" mass="48881">MRISQSGFAARRQQLMDQMAPGSVAIIPAAADVPRNRDVEYPFRQDSDFYYLTGFNEPDALLLLIPGRSEGQVVIFCRDRDPEMEIWNGYRAGPEGVCKQYGADQAYPVAEMDERMAELLEGRARLYYSMGSSEALDGQVRDWLNSIRKKARLGAVAPSEIVMLDHLLHEMRLFKSAEEIEVMRAAGRISAEAHVRAMKACQPGLLEYQLEAEITHHFAMNGCRLPAYSSIVGGGDNACVLHYTENRDELKNGDLVLIDAGCELDYYAGDITRTFPVSGKFSPEQQAVYELVLKSQLACIEAIRPGVPWIRIHDLSVEILTQGLIDLGLLKGDLEGLIESGAYKAFYMHRIGHWLGMDVHDVGDYKVNGDWRPLEPGMVMTVEPGIYISPQNEHVDKRWRGIGIRIEDDVLVTENGYEILSAGVPKSVAEIEQLMAR</sequence>
<feature type="domain" description="Aminopeptidase P N-terminal" evidence="14">
    <location>
        <begin position="3"/>
        <end position="137"/>
    </location>
</feature>
<dbReference type="SMART" id="SM01011">
    <property type="entry name" value="AMP_N"/>
    <property type="match status" value="1"/>
</dbReference>
<dbReference type="Gene3D" id="3.90.230.10">
    <property type="entry name" value="Creatinase/methionine aminopeptidase superfamily"/>
    <property type="match status" value="1"/>
</dbReference>
<protein>
    <recommendedName>
        <fullName evidence="10">Xaa-Pro aminopeptidase</fullName>
        <ecNumber evidence="4">3.4.11.9</ecNumber>
    </recommendedName>
    <alternativeName>
        <fullName evidence="11">Aminopeptidase P II</fullName>
    </alternativeName>
    <alternativeName>
        <fullName evidence="12">X-Pro aminopeptidase</fullName>
    </alternativeName>
</protein>
<comment type="similarity">
    <text evidence="3 13">Belongs to the peptidase M24B family.</text>
</comment>
<dbReference type="STRING" id="355243.SAMN03080615_03310"/>
<evidence type="ECO:0000256" key="8">
    <source>
        <dbReference type="ARBA" id="ARBA00023049"/>
    </source>
</evidence>
<dbReference type="GO" id="GO:0070006">
    <property type="term" value="F:metalloaminopeptidase activity"/>
    <property type="evidence" value="ECO:0007669"/>
    <property type="project" value="InterPro"/>
</dbReference>
<dbReference type="GO" id="GO:0006508">
    <property type="term" value="P:proteolysis"/>
    <property type="evidence" value="ECO:0007669"/>
    <property type="project" value="UniProtKB-KW"/>
</dbReference>
<dbReference type="EC" id="3.4.11.9" evidence="4"/>
<keyword evidence="9" id="KW-0464">Manganese</keyword>
<comment type="catalytic activity">
    <reaction evidence="1">
        <text>Release of any N-terminal amino acid, including proline, that is linked to proline, even from a dipeptide or tripeptide.</text>
        <dbReference type="EC" id="3.4.11.9"/>
    </reaction>
</comment>
<proteinExistence type="inferred from homology"/>
<accession>A0A1H9K2P1</accession>
<dbReference type="PANTHER" id="PTHR43226:SF4">
    <property type="entry name" value="XAA-PRO AMINOPEPTIDASE 3"/>
    <property type="match status" value="1"/>
</dbReference>
<gene>
    <name evidence="15" type="ORF">SAMN03080615_03310</name>
</gene>
<dbReference type="InterPro" id="IPR007865">
    <property type="entry name" value="Aminopep_P_N"/>
</dbReference>
<dbReference type="GO" id="GO:0030145">
    <property type="term" value="F:manganese ion binding"/>
    <property type="evidence" value="ECO:0007669"/>
    <property type="project" value="InterPro"/>
</dbReference>
<evidence type="ECO:0000256" key="13">
    <source>
        <dbReference type="RuleBase" id="RU000590"/>
    </source>
</evidence>
<organism evidence="15 16">
    <name type="scientific">Amphritea atlantica</name>
    <dbReference type="NCBI Taxonomy" id="355243"/>
    <lineage>
        <taxon>Bacteria</taxon>
        <taxon>Pseudomonadati</taxon>
        <taxon>Pseudomonadota</taxon>
        <taxon>Gammaproteobacteria</taxon>
        <taxon>Oceanospirillales</taxon>
        <taxon>Oceanospirillaceae</taxon>
        <taxon>Amphritea</taxon>
    </lineage>
</organism>
<evidence type="ECO:0000256" key="12">
    <source>
        <dbReference type="ARBA" id="ARBA00081411"/>
    </source>
</evidence>
<dbReference type="PROSITE" id="PS00491">
    <property type="entry name" value="PROLINE_PEPTIDASE"/>
    <property type="match status" value="1"/>
</dbReference>
<keyword evidence="6 13" id="KW-0479">Metal-binding</keyword>
<keyword evidence="8" id="KW-0482">Metalloprotease</keyword>
<dbReference type="InterPro" id="IPR001131">
    <property type="entry name" value="Peptidase_M24B_aminopep-P_CS"/>
</dbReference>
<keyword evidence="15" id="KW-0031">Aminopeptidase</keyword>
<dbReference type="InterPro" id="IPR000994">
    <property type="entry name" value="Pept_M24"/>
</dbReference>
<dbReference type="FunFam" id="3.90.230.10:FF:000002">
    <property type="entry name" value="Xaa-Pro aminopeptidase 3"/>
    <property type="match status" value="1"/>
</dbReference>
<dbReference type="AlphaFoldDB" id="A0A1H9K2P1"/>
<dbReference type="OrthoDB" id="9806388at2"/>
<dbReference type="InterPro" id="IPR029149">
    <property type="entry name" value="Creatin/AminoP/Spt16_N"/>
</dbReference>
<dbReference type="SUPFAM" id="SSF55920">
    <property type="entry name" value="Creatinase/aminopeptidase"/>
    <property type="match status" value="1"/>
</dbReference>